<evidence type="ECO:0000313" key="2">
    <source>
        <dbReference type="EMBL" id="STS85598.1"/>
    </source>
</evidence>
<dbReference type="InterPro" id="IPR036374">
    <property type="entry name" value="OxRdtase_Mopterin-bd_sf"/>
</dbReference>
<gene>
    <name evidence="2" type="primary">yedY_2</name>
    <name evidence="2" type="ORF">NCTC9140_07434</name>
</gene>
<dbReference type="InterPro" id="IPR000572">
    <property type="entry name" value="OxRdtase_Mopterin-bd_dom"/>
</dbReference>
<dbReference type="EC" id="1.8.-.-" evidence="2"/>
<proteinExistence type="predicted"/>
<sequence>MAKPLTLDHDDLTKRFPLEERIYRMRCVEAWSMVVPWVGFPLHKLLALVEPTSSARYVAFKTLYAPDQMPGQKDRFIGGGAPLTLTWRGYGWMKRCTR</sequence>
<dbReference type="PANTHER" id="PTHR43032">
    <property type="entry name" value="PROTEIN-METHIONINE-SULFOXIDE REDUCTASE"/>
    <property type="match status" value="1"/>
</dbReference>
<organism evidence="2 3">
    <name type="scientific">Klebsiella pneumoniae</name>
    <dbReference type="NCBI Taxonomy" id="573"/>
    <lineage>
        <taxon>Bacteria</taxon>
        <taxon>Pseudomonadati</taxon>
        <taxon>Pseudomonadota</taxon>
        <taxon>Gammaproteobacteria</taxon>
        <taxon>Enterobacterales</taxon>
        <taxon>Enterobacteriaceae</taxon>
        <taxon>Klebsiella/Raoultella group</taxon>
        <taxon>Klebsiella</taxon>
        <taxon>Klebsiella pneumoniae complex</taxon>
    </lineage>
</organism>
<dbReference type="Pfam" id="PF00174">
    <property type="entry name" value="Oxidored_molyb"/>
    <property type="match status" value="1"/>
</dbReference>
<dbReference type="SUPFAM" id="SSF56524">
    <property type="entry name" value="Oxidoreductase molybdopterin-binding domain"/>
    <property type="match status" value="1"/>
</dbReference>
<dbReference type="Gene3D" id="3.90.420.10">
    <property type="entry name" value="Oxidoreductase, molybdopterin-binding domain"/>
    <property type="match status" value="1"/>
</dbReference>
<dbReference type="EMBL" id="UGKQ01000007">
    <property type="protein sequence ID" value="STS85598.1"/>
    <property type="molecule type" value="Genomic_DNA"/>
</dbReference>
<reference evidence="2 3" key="1">
    <citation type="submission" date="2018-06" db="EMBL/GenBank/DDBJ databases">
        <authorList>
            <consortium name="Pathogen Informatics"/>
            <person name="Doyle S."/>
        </authorList>
    </citation>
    <scope>NUCLEOTIDE SEQUENCE [LARGE SCALE GENOMIC DNA]</scope>
    <source>
        <strain evidence="2 3">NCTC9140</strain>
    </source>
</reference>
<keyword evidence="2" id="KW-0560">Oxidoreductase</keyword>
<dbReference type="PANTHER" id="PTHR43032:SF3">
    <property type="entry name" value="PROTEIN-METHIONINE-SULFOXIDE REDUCTASE CATALYTIC SUBUNIT MSRP"/>
    <property type="match status" value="1"/>
</dbReference>
<evidence type="ECO:0000313" key="3">
    <source>
        <dbReference type="Proteomes" id="UP000254938"/>
    </source>
</evidence>
<protein>
    <submittedName>
        <fullName evidence="2">Sulfite oxidase subunit YedY</fullName>
        <ecNumber evidence="2">1.8.-.-</ecNumber>
    </submittedName>
</protein>
<feature type="domain" description="Oxidoreductase molybdopterin-binding" evidence="1">
    <location>
        <begin position="2"/>
        <end position="65"/>
    </location>
</feature>
<name>A0A377U3X3_KLEPN</name>
<accession>A0A377U3X3</accession>
<dbReference type="AlphaFoldDB" id="A0A377U3X3"/>
<dbReference type="GO" id="GO:0016491">
    <property type="term" value="F:oxidoreductase activity"/>
    <property type="evidence" value="ECO:0007669"/>
    <property type="project" value="UniProtKB-KW"/>
</dbReference>
<dbReference type="Proteomes" id="UP000254938">
    <property type="component" value="Unassembled WGS sequence"/>
</dbReference>
<evidence type="ECO:0000259" key="1">
    <source>
        <dbReference type="Pfam" id="PF00174"/>
    </source>
</evidence>